<dbReference type="Proteomes" id="UP000003835">
    <property type="component" value="Unassembled WGS sequence"/>
</dbReference>
<dbReference type="HOGENOM" id="CLU_075279_2_1_3"/>
<feature type="coiled-coil region" evidence="1">
    <location>
        <begin position="224"/>
        <end position="258"/>
    </location>
</feature>
<dbReference type="InterPro" id="IPR008538">
    <property type="entry name" value="Uma2"/>
</dbReference>
<evidence type="ECO:0000256" key="1">
    <source>
        <dbReference type="SAM" id="Coils"/>
    </source>
</evidence>
<accession>B4VSG5</accession>
<dbReference type="AlphaFoldDB" id="B4VSG5"/>
<dbReference type="OrthoDB" id="453897at2"/>
<dbReference type="PANTHER" id="PTHR33352:SF3">
    <property type="entry name" value="SLR1612 PROTEIN"/>
    <property type="match status" value="1"/>
</dbReference>
<gene>
    <name evidence="4" type="ORF">MC7420_2205</name>
</gene>
<evidence type="ECO:0000313" key="4">
    <source>
        <dbReference type="EMBL" id="EDX75201.1"/>
    </source>
</evidence>
<dbReference type="CDD" id="cd06260">
    <property type="entry name" value="DUF820-like"/>
    <property type="match status" value="1"/>
</dbReference>
<evidence type="ECO:0000259" key="3">
    <source>
        <dbReference type="Pfam" id="PF05685"/>
    </source>
</evidence>
<evidence type="ECO:0000256" key="2">
    <source>
        <dbReference type="SAM" id="MobiDB-lite"/>
    </source>
</evidence>
<dbReference type="Pfam" id="PF05685">
    <property type="entry name" value="Uma2"/>
    <property type="match status" value="1"/>
</dbReference>
<dbReference type="eggNOG" id="COG4636">
    <property type="taxonomic scope" value="Bacteria"/>
</dbReference>
<organism evidence="4 5">
    <name type="scientific">Coleofasciculus chthonoplastes PCC 7420</name>
    <dbReference type="NCBI Taxonomy" id="118168"/>
    <lineage>
        <taxon>Bacteria</taxon>
        <taxon>Bacillati</taxon>
        <taxon>Cyanobacteriota</taxon>
        <taxon>Cyanophyceae</taxon>
        <taxon>Coleofasciculales</taxon>
        <taxon>Coleofasciculaceae</taxon>
        <taxon>Coleofasciculus</taxon>
    </lineage>
</organism>
<dbReference type="RefSeq" id="WP_006101473.1">
    <property type="nucleotide sequence ID" value="NZ_DS989850.1"/>
</dbReference>
<dbReference type="EMBL" id="DS989850">
    <property type="protein sequence ID" value="EDX75201.1"/>
    <property type="molecule type" value="Genomic_DNA"/>
</dbReference>
<keyword evidence="1" id="KW-0175">Coiled coil</keyword>
<reference evidence="4 5" key="1">
    <citation type="submission" date="2008-07" db="EMBL/GenBank/DDBJ databases">
        <authorList>
            <person name="Tandeau de Marsac N."/>
            <person name="Ferriera S."/>
            <person name="Johnson J."/>
            <person name="Kravitz S."/>
            <person name="Beeson K."/>
            <person name="Sutton G."/>
            <person name="Rogers Y.-H."/>
            <person name="Friedman R."/>
            <person name="Frazier M."/>
            <person name="Venter J.C."/>
        </authorList>
    </citation>
    <scope>NUCLEOTIDE SEQUENCE [LARGE SCALE GENOMIC DNA]</scope>
    <source>
        <strain evidence="4 5">PCC 7420</strain>
    </source>
</reference>
<sequence>MVRLSTQSDPPLSPRQTLPTMYDLPSDNPEEPGLPDEFHFFQPLLLLLTFQPANWNLELVFSACDLNLYYSVTHPQWYKRPDWFGVVGVPRLYEGRDLRLSYVVWQEEVNPFVVVELLSPGTQEEDLGRTVQTPGNPPTKWQVYEQILRIPYSIVFSRYTNEVQGFHLVGGHYEPMNLIDNRLLMPELELSLGLWQGSFRGINRLWLRWMTIEGELILTPEEEAVEAQERAVTAQERAVTAQERAVTAQERAERLAARLRELGVDPDELE</sequence>
<protein>
    <recommendedName>
        <fullName evidence="3">Putative restriction endonuclease domain-containing protein</fullName>
    </recommendedName>
</protein>
<dbReference type="PANTHER" id="PTHR33352">
    <property type="entry name" value="SLR1095 PROTEIN"/>
    <property type="match status" value="1"/>
</dbReference>
<dbReference type="STRING" id="118168.MC7420_2205"/>
<evidence type="ECO:0000313" key="5">
    <source>
        <dbReference type="Proteomes" id="UP000003835"/>
    </source>
</evidence>
<feature type="compositionally biased region" description="Polar residues" evidence="2">
    <location>
        <begin position="1"/>
        <end position="19"/>
    </location>
</feature>
<proteinExistence type="predicted"/>
<feature type="domain" description="Putative restriction endonuclease" evidence="3">
    <location>
        <begin position="46"/>
        <end position="195"/>
    </location>
</feature>
<keyword evidence="5" id="KW-1185">Reference proteome</keyword>
<feature type="region of interest" description="Disordered" evidence="2">
    <location>
        <begin position="1"/>
        <end position="29"/>
    </location>
</feature>
<name>B4VSG5_9CYAN</name>